<evidence type="ECO:0000256" key="7">
    <source>
        <dbReference type="ARBA" id="ARBA00022692"/>
    </source>
</evidence>
<dbReference type="FunFam" id="2.60.40.420:FF:000001">
    <property type="entry name" value="Cytochrome c oxidase subunit 2"/>
    <property type="match status" value="1"/>
</dbReference>
<comment type="cofactor">
    <cofactor evidence="18">
        <name>Cu cation</name>
        <dbReference type="ChEBI" id="CHEBI:23378"/>
    </cofactor>
    <text evidence="18">Binds a copper A center.</text>
</comment>
<evidence type="ECO:0000256" key="4">
    <source>
        <dbReference type="ARBA" id="ARBA00015946"/>
    </source>
</evidence>
<keyword evidence="11" id="KW-1278">Translocase</keyword>
<evidence type="ECO:0000256" key="15">
    <source>
        <dbReference type="ARBA" id="ARBA00023128"/>
    </source>
</evidence>
<keyword evidence="15 18" id="KW-0496">Mitochondrion</keyword>
<keyword evidence="5 18" id="KW-0813">Transport</keyword>
<evidence type="ECO:0000256" key="2">
    <source>
        <dbReference type="ARBA" id="ARBA00007866"/>
    </source>
</evidence>
<keyword evidence="16 18" id="KW-0472">Membrane</keyword>
<dbReference type="RefSeq" id="YP_010175191.1">
    <property type="nucleotide sequence ID" value="NC_057966.1"/>
</dbReference>
<evidence type="ECO:0000256" key="10">
    <source>
        <dbReference type="ARBA" id="ARBA00022842"/>
    </source>
</evidence>
<proteinExistence type="inferred from homology"/>
<dbReference type="InterPro" id="IPR002429">
    <property type="entry name" value="CcO_II-like_C"/>
</dbReference>
<dbReference type="EMBL" id="MN780585">
    <property type="protein sequence ID" value="QSJ61396.1"/>
    <property type="molecule type" value="Genomic_DNA"/>
</dbReference>
<keyword evidence="12 18" id="KW-0249">Electron transport</keyword>
<dbReference type="NCBIfam" id="TIGR02866">
    <property type="entry name" value="CoxB"/>
    <property type="match status" value="1"/>
</dbReference>
<dbReference type="Gene3D" id="1.10.287.90">
    <property type="match status" value="1"/>
</dbReference>
<evidence type="ECO:0000256" key="5">
    <source>
        <dbReference type="ARBA" id="ARBA00022448"/>
    </source>
</evidence>
<dbReference type="CDD" id="cd13912">
    <property type="entry name" value="CcO_II_C"/>
    <property type="match status" value="1"/>
</dbReference>
<evidence type="ECO:0000313" key="22">
    <source>
        <dbReference type="EMBL" id="QSJ61396.1"/>
    </source>
</evidence>
<keyword evidence="14 18" id="KW-0186">Copper</keyword>
<dbReference type="PANTHER" id="PTHR22888">
    <property type="entry name" value="CYTOCHROME C OXIDASE, SUBUNIT II"/>
    <property type="match status" value="1"/>
</dbReference>
<evidence type="ECO:0000256" key="1">
    <source>
        <dbReference type="ARBA" id="ARBA00004448"/>
    </source>
</evidence>
<evidence type="ECO:0000256" key="14">
    <source>
        <dbReference type="ARBA" id="ARBA00023008"/>
    </source>
</evidence>
<dbReference type="CTD" id="4513"/>
<dbReference type="GO" id="GO:0042773">
    <property type="term" value="P:ATP synthesis coupled electron transport"/>
    <property type="evidence" value="ECO:0007669"/>
    <property type="project" value="TreeGrafter"/>
</dbReference>
<evidence type="ECO:0000256" key="16">
    <source>
        <dbReference type="ARBA" id="ARBA00023136"/>
    </source>
</evidence>
<evidence type="ECO:0000256" key="11">
    <source>
        <dbReference type="ARBA" id="ARBA00022967"/>
    </source>
</evidence>
<name>A0A898PA79_9HEMI</name>
<dbReference type="GO" id="GO:0004129">
    <property type="term" value="F:cytochrome-c oxidase activity"/>
    <property type="evidence" value="ECO:0007669"/>
    <property type="project" value="UniProtKB-EC"/>
</dbReference>
<keyword evidence="10" id="KW-0460">Magnesium</keyword>
<feature type="transmembrane region" description="Helical" evidence="19">
    <location>
        <begin position="20"/>
        <end position="42"/>
    </location>
</feature>
<keyword evidence="13 19" id="KW-1133">Transmembrane helix</keyword>
<dbReference type="InterPro" id="IPR034210">
    <property type="entry name" value="CcO_II_C"/>
</dbReference>
<feature type="domain" description="Cytochrome oxidase subunit II transmembrane region profile" evidence="21">
    <location>
        <begin position="1"/>
        <end position="90"/>
    </location>
</feature>
<dbReference type="SUPFAM" id="SSF81464">
    <property type="entry name" value="Cytochrome c oxidase subunit II-like, transmembrane region"/>
    <property type="match status" value="1"/>
</dbReference>
<evidence type="ECO:0000256" key="6">
    <source>
        <dbReference type="ARBA" id="ARBA00022660"/>
    </source>
</evidence>
<dbReference type="GO" id="GO:0005743">
    <property type="term" value="C:mitochondrial inner membrane"/>
    <property type="evidence" value="ECO:0007669"/>
    <property type="project" value="UniProtKB-SubCell"/>
</dbReference>
<evidence type="ECO:0000256" key="19">
    <source>
        <dbReference type="SAM" id="Phobius"/>
    </source>
</evidence>
<evidence type="ECO:0000256" key="9">
    <source>
        <dbReference type="ARBA" id="ARBA00022792"/>
    </source>
</evidence>
<keyword evidence="8 18" id="KW-0479">Metal-binding</keyword>
<dbReference type="InterPro" id="IPR001505">
    <property type="entry name" value="Copper_CuA"/>
</dbReference>
<keyword evidence="7 18" id="KW-0812">Transmembrane</keyword>
<dbReference type="AlphaFoldDB" id="A0A898PA79"/>
<dbReference type="InterPro" id="IPR014222">
    <property type="entry name" value="Cyt_c_oxidase_su2"/>
</dbReference>
<evidence type="ECO:0000256" key="18">
    <source>
        <dbReference type="RuleBase" id="RU000457"/>
    </source>
</evidence>
<dbReference type="SUPFAM" id="SSF49503">
    <property type="entry name" value="Cupredoxins"/>
    <property type="match status" value="1"/>
</dbReference>
<gene>
    <name evidence="22" type="primary">COX2</name>
</gene>
<comment type="subunit">
    <text evidence="3">Component of the cytochrome c oxidase (complex IV, CIV), a multisubunit enzyme composed of a catalytic core of 3 subunits and several supernumerary subunits. The complex exists as a monomer or a dimer and forms supercomplexes (SCs) in the inner mitochondrial membrane with ubiquinol-cytochrome c oxidoreductase (cytochrome b-c1 complex, complex III, CIII).</text>
</comment>
<feature type="transmembrane region" description="Helical" evidence="19">
    <location>
        <begin position="62"/>
        <end position="86"/>
    </location>
</feature>
<feature type="domain" description="Cytochrome oxidase subunit II copper A binding" evidence="20">
    <location>
        <begin position="91"/>
        <end position="224"/>
    </location>
</feature>
<evidence type="ECO:0000259" key="21">
    <source>
        <dbReference type="PROSITE" id="PS50999"/>
    </source>
</evidence>
<protein>
    <recommendedName>
        <fullName evidence="4 18">Cytochrome c oxidase subunit 2</fullName>
    </recommendedName>
</protein>
<dbReference type="PROSITE" id="PS00078">
    <property type="entry name" value="COX2"/>
    <property type="match status" value="1"/>
</dbReference>
<comment type="similarity">
    <text evidence="2 18">Belongs to the cytochrome c oxidase subunit 2 family.</text>
</comment>
<dbReference type="PROSITE" id="PS50857">
    <property type="entry name" value="COX2_CUA"/>
    <property type="match status" value="1"/>
</dbReference>
<geneLocation type="mitochondrion" evidence="22"/>
<sequence length="225" mass="26464">MKWLNMMFQDPSSPMMEQLITLHDHIMMILTMITILVFYMMYSILMNKMVNRFIIEGQMIEFIWTITPALMLVMIALPSLRTLYLIEESNKPMLTIKALGHQWYWSYEYSDLNNIEMESYMKTNSDLLENEMRLLETDYQMIMPFNTPIRILTSSTDVIHSWTIQSMGIKIDASPGRINQANLFISKPGIYYGQCSEICGANHSFMPIMTEVINMKSFMKWIKNN</sequence>
<comment type="subcellular location">
    <subcellularLocation>
        <location evidence="1 18">Mitochondrion inner membrane</location>
        <topology evidence="1 18">Multi-pass membrane protein</topology>
    </subcellularLocation>
</comment>
<keyword evidence="9 18" id="KW-0999">Mitochondrion inner membrane</keyword>
<organism evidence="22">
    <name type="scientific">Olidiana tongmaiensis</name>
    <dbReference type="NCBI Taxonomy" id="2501809"/>
    <lineage>
        <taxon>Eukaryota</taxon>
        <taxon>Metazoa</taxon>
        <taxon>Ecdysozoa</taxon>
        <taxon>Arthropoda</taxon>
        <taxon>Hexapoda</taxon>
        <taxon>Insecta</taxon>
        <taxon>Pterygota</taxon>
        <taxon>Neoptera</taxon>
        <taxon>Paraneoptera</taxon>
        <taxon>Hemiptera</taxon>
        <taxon>Auchenorrhyncha</taxon>
        <taxon>Membracoidea</taxon>
        <taxon>Cicadellidae</taxon>
        <taxon>Coelidiinae</taxon>
        <taxon>Olidiana</taxon>
    </lineage>
</organism>
<comment type="catalytic activity">
    <reaction evidence="17">
        <text>4 Fe(II)-[cytochrome c] + O2 + 8 H(+)(in) = 4 Fe(III)-[cytochrome c] + 2 H2O + 4 H(+)(out)</text>
        <dbReference type="Rhea" id="RHEA:11436"/>
        <dbReference type="Rhea" id="RHEA-COMP:10350"/>
        <dbReference type="Rhea" id="RHEA-COMP:14399"/>
        <dbReference type="ChEBI" id="CHEBI:15377"/>
        <dbReference type="ChEBI" id="CHEBI:15378"/>
        <dbReference type="ChEBI" id="CHEBI:15379"/>
        <dbReference type="ChEBI" id="CHEBI:29033"/>
        <dbReference type="ChEBI" id="CHEBI:29034"/>
        <dbReference type="EC" id="7.1.1.9"/>
    </reaction>
    <physiologicalReaction direction="left-to-right" evidence="17">
        <dbReference type="Rhea" id="RHEA:11437"/>
    </physiologicalReaction>
</comment>
<dbReference type="InterPro" id="IPR036257">
    <property type="entry name" value="Cyt_c_oxidase_su2_TM_sf"/>
</dbReference>
<evidence type="ECO:0000256" key="13">
    <source>
        <dbReference type="ARBA" id="ARBA00022989"/>
    </source>
</evidence>
<dbReference type="GO" id="GO:0016491">
    <property type="term" value="F:oxidoreductase activity"/>
    <property type="evidence" value="ECO:0007669"/>
    <property type="project" value="InterPro"/>
</dbReference>
<dbReference type="InterPro" id="IPR045187">
    <property type="entry name" value="CcO_II"/>
</dbReference>
<dbReference type="Gene3D" id="2.60.40.420">
    <property type="entry name" value="Cupredoxins - blue copper proteins"/>
    <property type="match status" value="1"/>
</dbReference>
<dbReference type="PRINTS" id="PR01166">
    <property type="entry name" value="CYCOXIDASEII"/>
</dbReference>
<evidence type="ECO:0000256" key="3">
    <source>
        <dbReference type="ARBA" id="ARBA00011164"/>
    </source>
</evidence>
<dbReference type="InterPro" id="IPR008972">
    <property type="entry name" value="Cupredoxin"/>
</dbReference>
<dbReference type="GeneID" id="67786790"/>
<evidence type="ECO:0000256" key="12">
    <source>
        <dbReference type="ARBA" id="ARBA00022982"/>
    </source>
</evidence>
<keyword evidence="6 18" id="KW-0679">Respiratory chain</keyword>
<comment type="function">
    <text evidence="18">Component of the cytochrome c oxidase, the last enzyme in the mitochondrial electron transport chain which drives oxidative phosphorylation. The respiratory chain contains 3 multisubunit complexes succinate dehydrogenase (complex II, CII), ubiquinol-cytochrome c oxidoreductase (cytochrome b-c1 complex, complex III, CIII) and cytochrome c oxidase (complex IV, CIV), that cooperate to transfer electrons derived from NADH and succinate to molecular oxygen, creating an electrochemical gradient over the inner membrane that drives transmembrane transport and the ATP synthase. Cytochrome c oxidase is the component of the respiratory chain that catalyzes the reduction of oxygen to water. Electrons originating from reduced cytochrome c in the intermembrane space (IMS) are transferred via the dinuclear copper A center (CU(A)) of subunit 2 and heme A of subunit 1 to the active site in subunit 1, a binuclear center (BNC) formed by heme A3 and copper B (CU(B)). The BNC reduces molecular oxygen to 2 water molecules using 4 electrons from cytochrome c in the IMS and 4 protons from the mitochondrial matrix.</text>
</comment>
<dbReference type="Pfam" id="PF00116">
    <property type="entry name" value="COX2"/>
    <property type="match status" value="1"/>
</dbReference>
<dbReference type="Pfam" id="PF02790">
    <property type="entry name" value="COX2_TM"/>
    <property type="match status" value="1"/>
</dbReference>
<dbReference type="PROSITE" id="PS50999">
    <property type="entry name" value="COX2_TM"/>
    <property type="match status" value="1"/>
</dbReference>
<dbReference type="GO" id="GO:0005507">
    <property type="term" value="F:copper ion binding"/>
    <property type="evidence" value="ECO:0007669"/>
    <property type="project" value="InterPro"/>
</dbReference>
<evidence type="ECO:0000256" key="8">
    <source>
        <dbReference type="ARBA" id="ARBA00022723"/>
    </source>
</evidence>
<dbReference type="PANTHER" id="PTHR22888:SF9">
    <property type="entry name" value="CYTOCHROME C OXIDASE SUBUNIT 2"/>
    <property type="match status" value="1"/>
</dbReference>
<evidence type="ECO:0000256" key="17">
    <source>
        <dbReference type="ARBA" id="ARBA00049512"/>
    </source>
</evidence>
<accession>A0A898PA79</accession>
<dbReference type="InterPro" id="IPR011759">
    <property type="entry name" value="Cyt_c_oxidase_su2_TM_dom"/>
</dbReference>
<reference evidence="22" key="1">
    <citation type="journal article" date="2021" name="PeerJ">
        <title>Mitogenomics of five Olidiana leafhoppers (Hemiptera: Cicadellidae: Coelidiinae) and their phylogenetic implications.</title>
        <authorList>
            <person name="Wang X."/>
        </authorList>
    </citation>
    <scope>NUCLEOTIDE SEQUENCE</scope>
</reference>
<evidence type="ECO:0000259" key="20">
    <source>
        <dbReference type="PROSITE" id="PS50857"/>
    </source>
</evidence>